<feature type="region of interest" description="Disordered" evidence="4">
    <location>
        <begin position="716"/>
        <end position="746"/>
    </location>
</feature>
<dbReference type="InterPro" id="IPR001138">
    <property type="entry name" value="Zn2Cys6_DnaBD"/>
</dbReference>
<dbReference type="InterPro" id="IPR007219">
    <property type="entry name" value="XnlR_reg_dom"/>
</dbReference>
<dbReference type="InParanoid" id="A0A0C3H0S9"/>
<reference evidence="7" key="2">
    <citation type="submission" date="2015-01" db="EMBL/GenBank/DDBJ databases">
        <title>Evolutionary Origins and Diversification of the Mycorrhizal Mutualists.</title>
        <authorList>
            <consortium name="DOE Joint Genome Institute"/>
            <consortium name="Mycorrhizal Genomics Consortium"/>
            <person name="Kohler A."/>
            <person name="Kuo A."/>
            <person name="Nagy L.G."/>
            <person name="Floudas D."/>
            <person name="Copeland A."/>
            <person name="Barry K.W."/>
            <person name="Cichocki N."/>
            <person name="Veneault-Fourrey C."/>
            <person name="LaButti K."/>
            <person name="Lindquist E.A."/>
            <person name="Lipzen A."/>
            <person name="Lundell T."/>
            <person name="Morin E."/>
            <person name="Murat C."/>
            <person name="Riley R."/>
            <person name="Ohm R."/>
            <person name="Sun H."/>
            <person name="Tunlid A."/>
            <person name="Henrissat B."/>
            <person name="Grigoriev I.V."/>
            <person name="Hibbett D.S."/>
            <person name="Martin F."/>
        </authorList>
    </citation>
    <scope>NUCLEOTIDE SEQUENCE [LARGE SCALE GENOMIC DNA]</scope>
    <source>
        <strain evidence="7">Zn</strain>
    </source>
</reference>
<sequence length="746" mass="83657">MSTALPSPDRSASTPDKSLAALPTPQASRQKRVLACVLCQQRKVKCDRKFPCANCTRSRAQCVPSTLATRRRRRRFPERELLERLRTYENLLRSNNIKFEAFFNDPVGDKGPLNAEAGYDSDDEHLEGAEADWPSPAATTKSDRAYESREPEDNSDTSCDDVNEFVLTKAWNELFENDDHLLFGSRQAAVELSTLHPEPAQIFKLWQIYLENVNPLLKVTHTPSLQGRIVDAINTVANINPILEALMFSIYCTAILSLAADDVQAMLGSPKEDLLTRYQFGCRQALLNCGILRCNDRDCLTALFLYLVSVRSNTLPRSLSSMLGVAIRIAERMGIHSESDLAKCTVLEAEMRRRLWWSLVLFDARISEMTNYKTTKLTPTWDCKIPLNVNDSDLRPEMKEPPEAVGKSTEALFAVVRGELGDFVRNTLFYLDFTAPALKPIAKNVQNGPAPEGSELVALEKIIDEKYLKSCDPDNPLHFVTIWSTRVFLAKHQLLEHHSIYSCSSVPQTDVQRDTAVSHAINLLECDTKLTASPLMKGFLWLANLYFPFPAYIQIVQNLRKRPICGQAVRAWEVMNNNYEARFGLIYTDDAPFFKLFAKIILQAWEARDTALRKLGESIMPPKFVASIRHVLAHAAQGVQINDMEQPHDIMGLVADDFLVSMPMDFGTHTYGTERQAGYAGMDQGAYSQIPGRISLDVDVNYLDWSAMNWSSAGHVGPRTHIPEQTPSVSNVNQLDSSGGPSFGGW</sequence>
<evidence type="ECO:0000256" key="1">
    <source>
        <dbReference type="ARBA" id="ARBA00004123"/>
    </source>
</evidence>
<dbReference type="SMART" id="SM00066">
    <property type="entry name" value="GAL4"/>
    <property type="match status" value="1"/>
</dbReference>
<protein>
    <recommendedName>
        <fullName evidence="5">Zn(2)-C6 fungal-type domain-containing protein</fullName>
    </recommendedName>
</protein>
<comment type="subcellular location">
    <subcellularLocation>
        <location evidence="1">Nucleus</location>
    </subcellularLocation>
</comment>
<dbReference type="CDD" id="cd00067">
    <property type="entry name" value="GAL4"/>
    <property type="match status" value="1"/>
</dbReference>
<reference evidence="6 7" key="1">
    <citation type="submission" date="2014-04" db="EMBL/GenBank/DDBJ databases">
        <authorList>
            <consortium name="DOE Joint Genome Institute"/>
            <person name="Kuo A."/>
            <person name="Martino E."/>
            <person name="Perotto S."/>
            <person name="Kohler A."/>
            <person name="Nagy L.G."/>
            <person name="Floudas D."/>
            <person name="Copeland A."/>
            <person name="Barry K.W."/>
            <person name="Cichocki N."/>
            <person name="Veneault-Fourrey C."/>
            <person name="LaButti K."/>
            <person name="Lindquist E.A."/>
            <person name="Lipzen A."/>
            <person name="Lundell T."/>
            <person name="Morin E."/>
            <person name="Murat C."/>
            <person name="Sun H."/>
            <person name="Tunlid A."/>
            <person name="Henrissat B."/>
            <person name="Grigoriev I.V."/>
            <person name="Hibbett D.S."/>
            <person name="Martin F."/>
            <person name="Nordberg H.P."/>
            <person name="Cantor M.N."/>
            <person name="Hua S.X."/>
        </authorList>
    </citation>
    <scope>NUCLEOTIDE SEQUENCE [LARGE SCALE GENOMIC DNA]</scope>
    <source>
        <strain evidence="6 7">Zn</strain>
    </source>
</reference>
<feature type="compositionally biased region" description="Polar residues" evidence="4">
    <location>
        <begin position="723"/>
        <end position="740"/>
    </location>
</feature>
<dbReference type="CDD" id="cd12148">
    <property type="entry name" value="fungal_TF_MHR"/>
    <property type="match status" value="1"/>
</dbReference>
<dbReference type="HOGENOM" id="CLU_004083_5_0_1"/>
<evidence type="ECO:0000313" key="7">
    <source>
        <dbReference type="Proteomes" id="UP000054321"/>
    </source>
</evidence>
<dbReference type="InterPro" id="IPR050613">
    <property type="entry name" value="Sec_Metabolite_Reg"/>
</dbReference>
<evidence type="ECO:0000256" key="2">
    <source>
        <dbReference type="ARBA" id="ARBA00022723"/>
    </source>
</evidence>
<dbReference type="GO" id="GO:0006351">
    <property type="term" value="P:DNA-templated transcription"/>
    <property type="evidence" value="ECO:0007669"/>
    <property type="project" value="InterPro"/>
</dbReference>
<dbReference type="GO" id="GO:0003677">
    <property type="term" value="F:DNA binding"/>
    <property type="evidence" value="ECO:0007669"/>
    <property type="project" value="InterPro"/>
</dbReference>
<feature type="compositionally biased region" description="Polar residues" evidence="4">
    <location>
        <begin position="1"/>
        <end position="16"/>
    </location>
</feature>
<evidence type="ECO:0000259" key="5">
    <source>
        <dbReference type="PROSITE" id="PS50048"/>
    </source>
</evidence>
<organism evidence="6 7">
    <name type="scientific">Oidiodendron maius (strain Zn)</name>
    <dbReference type="NCBI Taxonomy" id="913774"/>
    <lineage>
        <taxon>Eukaryota</taxon>
        <taxon>Fungi</taxon>
        <taxon>Dikarya</taxon>
        <taxon>Ascomycota</taxon>
        <taxon>Pezizomycotina</taxon>
        <taxon>Leotiomycetes</taxon>
        <taxon>Leotiomycetes incertae sedis</taxon>
        <taxon>Myxotrichaceae</taxon>
        <taxon>Oidiodendron</taxon>
    </lineage>
</organism>
<dbReference type="InterPro" id="IPR036864">
    <property type="entry name" value="Zn2-C6_fun-type_DNA-bd_sf"/>
</dbReference>
<dbReference type="PROSITE" id="PS50048">
    <property type="entry name" value="ZN2_CY6_FUNGAL_2"/>
    <property type="match status" value="1"/>
</dbReference>
<accession>A0A0C3H0S9</accession>
<keyword evidence="7" id="KW-1185">Reference proteome</keyword>
<feature type="region of interest" description="Disordered" evidence="4">
    <location>
        <begin position="126"/>
        <end position="159"/>
    </location>
</feature>
<gene>
    <name evidence="6" type="ORF">OIDMADRAFT_169765</name>
</gene>
<dbReference type="PANTHER" id="PTHR31001">
    <property type="entry name" value="UNCHARACTERIZED TRANSCRIPTIONAL REGULATORY PROTEIN"/>
    <property type="match status" value="1"/>
</dbReference>
<dbReference type="Pfam" id="PF00172">
    <property type="entry name" value="Zn_clus"/>
    <property type="match status" value="1"/>
</dbReference>
<dbReference type="SUPFAM" id="SSF57701">
    <property type="entry name" value="Zn2/Cys6 DNA-binding domain"/>
    <property type="match status" value="1"/>
</dbReference>
<evidence type="ECO:0000313" key="6">
    <source>
        <dbReference type="EMBL" id="KIM96994.1"/>
    </source>
</evidence>
<evidence type="ECO:0000256" key="4">
    <source>
        <dbReference type="SAM" id="MobiDB-lite"/>
    </source>
</evidence>
<dbReference type="GO" id="GO:0005634">
    <property type="term" value="C:nucleus"/>
    <property type="evidence" value="ECO:0007669"/>
    <property type="project" value="UniProtKB-SubCell"/>
</dbReference>
<dbReference type="PANTHER" id="PTHR31001:SF45">
    <property type="entry name" value="ZN(II)2CYS6 TRANSCRIPTION FACTOR (EUROFUNG)"/>
    <property type="match status" value="1"/>
</dbReference>
<feature type="region of interest" description="Disordered" evidence="4">
    <location>
        <begin position="1"/>
        <end position="26"/>
    </location>
</feature>
<dbReference type="STRING" id="913774.A0A0C3H0S9"/>
<dbReference type="EMBL" id="KN832883">
    <property type="protein sequence ID" value="KIM96994.1"/>
    <property type="molecule type" value="Genomic_DNA"/>
</dbReference>
<feature type="compositionally biased region" description="Basic and acidic residues" evidence="4">
    <location>
        <begin position="141"/>
        <end position="152"/>
    </location>
</feature>
<keyword evidence="2" id="KW-0479">Metal-binding</keyword>
<dbReference type="AlphaFoldDB" id="A0A0C3H0S9"/>
<dbReference type="Pfam" id="PF04082">
    <property type="entry name" value="Fungal_trans"/>
    <property type="match status" value="1"/>
</dbReference>
<feature type="domain" description="Zn(2)-C6 fungal-type" evidence="5">
    <location>
        <begin position="35"/>
        <end position="63"/>
    </location>
</feature>
<proteinExistence type="predicted"/>
<evidence type="ECO:0000256" key="3">
    <source>
        <dbReference type="ARBA" id="ARBA00023242"/>
    </source>
</evidence>
<name>A0A0C3H0S9_OIDMZ</name>
<keyword evidence="3" id="KW-0539">Nucleus</keyword>
<dbReference type="Proteomes" id="UP000054321">
    <property type="component" value="Unassembled WGS sequence"/>
</dbReference>
<dbReference type="SMART" id="SM00906">
    <property type="entry name" value="Fungal_trans"/>
    <property type="match status" value="1"/>
</dbReference>
<dbReference type="Gene3D" id="4.10.240.10">
    <property type="entry name" value="Zn(2)-C6 fungal-type DNA-binding domain"/>
    <property type="match status" value="1"/>
</dbReference>
<dbReference type="OrthoDB" id="2269373at2759"/>
<dbReference type="GO" id="GO:0008270">
    <property type="term" value="F:zinc ion binding"/>
    <property type="evidence" value="ECO:0007669"/>
    <property type="project" value="InterPro"/>
</dbReference>
<dbReference type="GO" id="GO:0000981">
    <property type="term" value="F:DNA-binding transcription factor activity, RNA polymerase II-specific"/>
    <property type="evidence" value="ECO:0007669"/>
    <property type="project" value="InterPro"/>
</dbReference>